<reference evidence="7 8" key="1">
    <citation type="submission" date="2018-05" db="EMBL/GenBank/DDBJ databases">
        <title>Genomic Encyclopedia of Type Strains, Phase IV (KMG-IV): sequencing the most valuable type-strain genomes for metagenomic binning, comparative biology and taxonomic classification.</title>
        <authorList>
            <person name="Goeker M."/>
        </authorList>
    </citation>
    <scope>NUCLEOTIDE SEQUENCE [LARGE SCALE GENOMIC DNA]</scope>
    <source>
        <strain evidence="7 8">DSM 23606</strain>
    </source>
</reference>
<dbReference type="PANTHER" id="PTHR43531">
    <property type="entry name" value="PROTEIN ICFG"/>
    <property type="match status" value="1"/>
</dbReference>
<dbReference type="GO" id="GO:0004888">
    <property type="term" value="F:transmembrane signaling receptor activity"/>
    <property type="evidence" value="ECO:0007669"/>
    <property type="project" value="TreeGrafter"/>
</dbReference>
<keyword evidence="8" id="KW-1185">Reference proteome</keyword>
<dbReference type="InterPro" id="IPR051310">
    <property type="entry name" value="MCP_chemotaxis"/>
</dbReference>
<dbReference type="OrthoDB" id="9781845at2"/>
<evidence type="ECO:0000256" key="1">
    <source>
        <dbReference type="ARBA" id="ARBA00022500"/>
    </source>
</evidence>
<feature type="region of interest" description="Disordered" evidence="5">
    <location>
        <begin position="458"/>
        <end position="478"/>
    </location>
</feature>
<dbReference type="InterPro" id="IPR004089">
    <property type="entry name" value="MCPsignal_dom"/>
</dbReference>
<dbReference type="PROSITE" id="PS50111">
    <property type="entry name" value="CHEMOTAXIS_TRANSDUC_2"/>
    <property type="match status" value="1"/>
</dbReference>
<dbReference type="GO" id="GO:0005886">
    <property type="term" value="C:plasma membrane"/>
    <property type="evidence" value="ECO:0007669"/>
    <property type="project" value="TreeGrafter"/>
</dbReference>
<dbReference type="Pfam" id="PF00015">
    <property type="entry name" value="MCPsignal"/>
    <property type="match status" value="1"/>
</dbReference>
<dbReference type="EMBL" id="QGTJ01000008">
    <property type="protein sequence ID" value="PWV60216.1"/>
    <property type="molecule type" value="Genomic_DNA"/>
</dbReference>
<organism evidence="7 8">
    <name type="scientific">Plasticicumulans acidivorans</name>
    <dbReference type="NCBI Taxonomy" id="886464"/>
    <lineage>
        <taxon>Bacteria</taxon>
        <taxon>Pseudomonadati</taxon>
        <taxon>Pseudomonadota</taxon>
        <taxon>Gammaproteobacteria</taxon>
        <taxon>Candidatus Competibacteraceae</taxon>
        <taxon>Plasticicumulans</taxon>
    </lineage>
</organism>
<dbReference type="Pfam" id="PF12729">
    <property type="entry name" value="4HB_MCP_1"/>
    <property type="match status" value="1"/>
</dbReference>
<dbReference type="GO" id="GO:0006935">
    <property type="term" value="P:chemotaxis"/>
    <property type="evidence" value="ECO:0007669"/>
    <property type="project" value="UniProtKB-KW"/>
</dbReference>
<evidence type="ECO:0000256" key="3">
    <source>
        <dbReference type="PROSITE-ProRule" id="PRU00284"/>
    </source>
</evidence>
<dbReference type="InterPro" id="IPR047347">
    <property type="entry name" value="YvaQ-like_sensor"/>
</dbReference>
<dbReference type="AlphaFoldDB" id="A0A317MU89"/>
<feature type="coiled-coil region" evidence="4">
    <location>
        <begin position="408"/>
        <end position="446"/>
    </location>
</feature>
<evidence type="ECO:0000259" key="6">
    <source>
        <dbReference type="PROSITE" id="PS50111"/>
    </source>
</evidence>
<dbReference type="CDD" id="cd19411">
    <property type="entry name" value="MCP2201-like_sensor"/>
    <property type="match status" value="1"/>
</dbReference>
<dbReference type="SMART" id="SM00283">
    <property type="entry name" value="MA"/>
    <property type="match status" value="1"/>
</dbReference>
<keyword evidence="3" id="KW-0807">Transducer</keyword>
<accession>A0A317MU89</accession>
<name>A0A317MU89_9GAMM</name>
<proteinExistence type="inferred from homology"/>
<comment type="caution">
    <text evidence="7">The sequence shown here is derived from an EMBL/GenBank/DDBJ whole genome shotgun (WGS) entry which is preliminary data.</text>
</comment>
<dbReference type="Gene3D" id="1.10.287.950">
    <property type="entry name" value="Methyl-accepting chemotaxis protein"/>
    <property type="match status" value="1"/>
</dbReference>
<dbReference type="SUPFAM" id="SSF58104">
    <property type="entry name" value="Methyl-accepting chemotaxis protein (MCP) signaling domain"/>
    <property type="match status" value="1"/>
</dbReference>
<evidence type="ECO:0000256" key="5">
    <source>
        <dbReference type="SAM" id="MobiDB-lite"/>
    </source>
</evidence>
<keyword evidence="4" id="KW-0175">Coiled coil</keyword>
<dbReference type="InterPro" id="IPR024478">
    <property type="entry name" value="HlyB_4HB_MCP"/>
</dbReference>
<dbReference type="RefSeq" id="WP_110019317.1">
    <property type="nucleotide sequence ID" value="NZ_QGTJ01000008.1"/>
</dbReference>
<evidence type="ECO:0000256" key="4">
    <source>
        <dbReference type="SAM" id="Coils"/>
    </source>
</evidence>
<gene>
    <name evidence="7" type="ORF">C7443_108145</name>
</gene>
<sequence length="490" mass="52153">MKALSKTKISTRMTLIVTLLLALTCGLGGFSIYQLNQLNGQTRELGENWLPSVQTISAMNAAALTLRLREYKHGLSDKIEVMNAIEDGMKQDMAQFESNRKIYVPLISSPEERKLYDETAERWNAYLSLHEELLPVSRANRTDEVRALLDGPMLKAFAQISEHLSALVELNVKGANEARQAAVDTYDNSRNLIIAALLGTLVCAGLLAYVTMRSINHQLGNALAITRQLAGQVSTTSHGLAQATSEQAASVEETSAAIEEMTASIAQNSENAKVTDGMAQRAAEQAAAGGDAVQQTVKAMKSITERISIIDDIAYQTNLLALNAAIEAARAGEHGRGFAVVAAEVRKLAERSQVASQEIGTLAGSSMAVAEEAGRLLDEIQPAIRRTADLVQEISAASAEQSTGASQINTALAQMNQVTQQNASASEELSAAAEEMNNQAGQLQQLVGHVVAAPVVTKAPAKTKPRRENGAQGGGSLFGDSDADAGFVHF</sequence>
<evidence type="ECO:0000313" key="8">
    <source>
        <dbReference type="Proteomes" id="UP000246569"/>
    </source>
</evidence>
<protein>
    <submittedName>
        <fullName evidence="7">Methyl-accepting chemotaxis protein</fullName>
    </submittedName>
</protein>
<evidence type="ECO:0000256" key="2">
    <source>
        <dbReference type="ARBA" id="ARBA00029447"/>
    </source>
</evidence>
<comment type="similarity">
    <text evidence="2">Belongs to the methyl-accepting chemotaxis (MCP) protein family.</text>
</comment>
<keyword evidence="1" id="KW-0145">Chemotaxis</keyword>
<dbReference type="GO" id="GO:0007165">
    <property type="term" value="P:signal transduction"/>
    <property type="evidence" value="ECO:0007669"/>
    <property type="project" value="UniProtKB-KW"/>
</dbReference>
<evidence type="ECO:0000313" key="7">
    <source>
        <dbReference type="EMBL" id="PWV60216.1"/>
    </source>
</evidence>
<feature type="domain" description="Methyl-accepting transducer" evidence="6">
    <location>
        <begin position="222"/>
        <end position="437"/>
    </location>
</feature>
<dbReference type="PANTHER" id="PTHR43531:SF11">
    <property type="entry name" value="METHYL-ACCEPTING CHEMOTAXIS PROTEIN 3"/>
    <property type="match status" value="1"/>
</dbReference>
<dbReference type="Proteomes" id="UP000246569">
    <property type="component" value="Unassembled WGS sequence"/>
</dbReference>